<evidence type="ECO:0000259" key="2">
    <source>
        <dbReference type="Pfam" id="PF17921"/>
    </source>
</evidence>
<accession>A0A0D0B2V3</accession>
<feature type="region of interest" description="Disordered" evidence="1">
    <location>
        <begin position="303"/>
        <end position="324"/>
    </location>
</feature>
<dbReference type="HOGENOM" id="CLU_744052_0_0_1"/>
<dbReference type="OrthoDB" id="2499658at2759"/>
<sequence>MASQTRMRIPSQELAQLQLPLKPSDLPSREDFVKIEAHLAAKAAQSSRKPFSQHEWEEVRCMLTRFPQCKAHSYYRKFDLVARESVLDGNDDLWVPLSSTRAPVLLYEGRVAVPEDLLYDVLCYCHSKAGHGDMARTKAIVKRHYVFVGATAIREFIEACPGCAAQQASKEDASPLVSNSLAQTEQVISLNNSFDLLSTTNKTQDEELAFLSVSNPFTFSNLVLEDTEPQIDIGDLPAPPPLFSRMSTASQSSRGSLQSLPMSREVSLFQGIPNGWQFRDFQSYADAHKDFLRHRDEMMTEQEQLEPEKIQKRPRVPSIAPLSTSNSSNAVVAEQIELDDVEGPARIQMVKLVPQSDSIVQCRKTRRGTVVL</sequence>
<evidence type="ECO:0000313" key="3">
    <source>
        <dbReference type="EMBL" id="KIK57485.1"/>
    </source>
</evidence>
<reference evidence="3 4" key="1">
    <citation type="submission" date="2014-04" db="EMBL/GenBank/DDBJ databases">
        <title>Evolutionary Origins and Diversification of the Mycorrhizal Mutualists.</title>
        <authorList>
            <consortium name="DOE Joint Genome Institute"/>
            <consortium name="Mycorrhizal Genomics Consortium"/>
            <person name="Kohler A."/>
            <person name="Kuo A."/>
            <person name="Nagy L.G."/>
            <person name="Floudas D."/>
            <person name="Copeland A."/>
            <person name="Barry K.W."/>
            <person name="Cichocki N."/>
            <person name="Veneault-Fourrey C."/>
            <person name="LaButti K."/>
            <person name="Lindquist E.A."/>
            <person name="Lipzen A."/>
            <person name="Lundell T."/>
            <person name="Morin E."/>
            <person name="Murat C."/>
            <person name="Riley R."/>
            <person name="Ohm R."/>
            <person name="Sun H."/>
            <person name="Tunlid A."/>
            <person name="Henrissat B."/>
            <person name="Grigoriev I.V."/>
            <person name="Hibbett D.S."/>
            <person name="Martin F."/>
        </authorList>
    </citation>
    <scope>NUCLEOTIDE SEQUENCE [LARGE SCALE GENOMIC DNA]</scope>
    <source>
        <strain evidence="3 4">FD-317 M1</strain>
    </source>
</reference>
<dbReference type="Pfam" id="PF17921">
    <property type="entry name" value="Integrase_H2C2"/>
    <property type="match status" value="1"/>
</dbReference>
<gene>
    <name evidence="3" type="ORF">GYMLUDRAFT_246831</name>
</gene>
<organism evidence="3 4">
    <name type="scientific">Collybiopsis luxurians FD-317 M1</name>
    <dbReference type="NCBI Taxonomy" id="944289"/>
    <lineage>
        <taxon>Eukaryota</taxon>
        <taxon>Fungi</taxon>
        <taxon>Dikarya</taxon>
        <taxon>Basidiomycota</taxon>
        <taxon>Agaricomycotina</taxon>
        <taxon>Agaricomycetes</taxon>
        <taxon>Agaricomycetidae</taxon>
        <taxon>Agaricales</taxon>
        <taxon>Marasmiineae</taxon>
        <taxon>Omphalotaceae</taxon>
        <taxon>Collybiopsis</taxon>
        <taxon>Collybiopsis luxurians</taxon>
    </lineage>
</organism>
<keyword evidence="4" id="KW-1185">Reference proteome</keyword>
<proteinExistence type="predicted"/>
<evidence type="ECO:0000256" key="1">
    <source>
        <dbReference type="SAM" id="MobiDB-lite"/>
    </source>
</evidence>
<dbReference type="Proteomes" id="UP000053593">
    <property type="component" value="Unassembled WGS sequence"/>
</dbReference>
<dbReference type="AlphaFoldDB" id="A0A0D0B2V3"/>
<evidence type="ECO:0000313" key="4">
    <source>
        <dbReference type="Proteomes" id="UP000053593"/>
    </source>
</evidence>
<dbReference type="InterPro" id="IPR041588">
    <property type="entry name" value="Integrase_H2C2"/>
</dbReference>
<name>A0A0D0B2V3_9AGAR</name>
<feature type="domain" description="Integrase zinc-binding" evidence="2">
    <location>
        <begin position="113"/>
        <end position="168"/>
    </location>
</feature>
<dbReference type="EMBL" id="KN834790">
    <property type="protein sequence ID" value="KIK57485.1"/>
    <property type="molecule type" value="Genomic_DNA"/>
</dbReference>
<protein>
    <recommendedName>
        <fullName evidence="2">Integrase zinc-binding domain-containing protein</fullName>
    </recommendedName>
</protein>